<comment type="caution">
    <text evidence="1">The sequence shown here is derived from an EMBL/GenBank/DDBJ whole genome shotgun (WGS) entry which is preliminary data.</text>
</comment>
<reference evidence="1 2" key="1">
    <citation type="journal article" date="2018" name="Sci. Rep.">
        <title>Genomic signatures of local adaptation to the degree of environmental predictability in rotifers.</title>
        <authorList>
            <person name="Franch-Gras L."/>
            <person name="Hahn C."/>
            <person name="Garcia-Roger E.M."/>
            <person name="Carmona M.J."/>
            <person name="Serra M."/>
            <person name="Gomez A."/>
        </authorList>
    </citation>
    <scope>NUCLEOTIDE SEQUENCE [LARGE SCALE GENOMIC DNA]</scope>
    <source>
        <strain evidence="1">HYR1</strain>
    </source>
</reference>
<organism evidence="1 2">
    <name type="scientific">Brachionus plicatilis</name>
    <name type="common">Marine rotifer</name>
    <name type="synonym">Brachionus muelleri</name>
    <dbReference type="NCBI Taxonomy" id="10195"/>
    <lineage>
        <taxon>Eukaryota</taxon>
        <taxon>Metazoa</taxon>
        <taxon>Spiralia</taxon>
        <taxon>Gnathifera</taxon>
        <taxon>Rotifera</taxon>
        <taxon>Eurotatoria</taxon>
        <taxon>Monogononta</taxon>
        <taxon>Pseudotrocha</taxon>
        <taxon>Ploima</taxon>
        <taxon>Brachionidae</taxon>
        <taxon>Brachionus</taxon>
    </lineage>
</organism>
<dbReference type="EMBL" id="REGN01003047">
    <property type="protein sequence ID" value="RNA24810.1"/>
    <property type="molecule type" value="Genomic_DNA"/>
</dbReference>
<gene>
    <name evidence="1" type="ORF">BpHYR1_022857</name>
</gene>
<evidence type="ECO:0000313" key="2">
    <source>
        <dbReference type="Proteomes" id="UP000276133"/>
    </source>
</evidence>
<accession>A0A3M7RN13</accession>
<name>A0A3M7RN13_BRAPC</name>
<dbReference type="AlphaFoldDB" id="A0A3M7RN13"/>
<dbReference type="Proteomes" id="UP000276133">
    <property type="component" value="Unassembled WGS sequence"/>
</dbReference>
<feature type="non-terminal residue" evidence="1">
    <location>
        <position position="50"/>
    </location>
</feature>
<sequence length="50" mass="5756">MIKTALRIKKSLTSTSVHICSQGNITYNQLDDNDWLFAEKICLLLEPFNQ</sequence>
<evidence type="ECO:0000313" key="1">
    <source>
        <dbReference type="EMBL" id="RNA24810.1"/>
    </source>
</evidence>
<protein>
    <submittedName>
        <fullName evidence="1">Uncharacterized protein</fullName>
    </submittedName>
</protein>
<proteinExistence type="predicted"/>
<keyword evidence="2" id="KW-1185">Reference proteome</keyword>